<keyword evidence="2" id="KW-0328">Glycosyltransferase</keyword>
<organism evidence="2 3">
    <name type="scientific">Ruegeria atlantica</name>
    <dbReference type="NCBI Taxonomy" id="81569"/>
    <lineage>
        <taxon>Bacteria</taxon>
        <taxon>Pseudomonadati</taxon>
        <taxon>Pseudomonadota</taxon>
        <taxon>Alphaproteobacteria</taxon>
        <taxon>Rhodobacterales</taxon>
        <taxon>Roseobacteraceae</taxon>
        <taxon>Ruegeria</taxon>
    </lineage>
</organism>
<sequence length="395" mass="44090">MRDTLNNMDDDSHRGYGPRALFATFGRFSHINAQLLDALEMEFPEVTFETFNVGEAMRSNYAGMLSSLVNVPREYGVWSFRSRAVLRYRLFRNKAYFNTAEKLLQERFGDHRFNFTVQTQSMFSAALPNCPNFVYTDHVARARLADEDHEGTGYPSEPWLDCERRIYEKAAHVFTFGPKIRNFLIEDYGIAPNKVSAIGAGASVRPAHPLNTSLDRYGRRNILFVGVEWDRKGGPELIEAFVKVRQSLPDVTLTIVGCSPEIDIEGCEVVGRLPLSEIEGYFRRASCFCMPSRVEPFGIVFLEAMQFGLPIVSTTAGDIGAIVRNGETGWLVAPKDGAGLAQALFQVLVSAETCREMGLAGLERGESFTWGGVARRLMAYTLAGREGSAAMEVNW</sequence>
<dbReference type="Proteomes" id="UP000050786">
    <property type="component" value="Unassembled WGS sequence"/>
</dbReference>
<accession>A0A0P1E276</accession>
<dbReference type="GO" id="GO:0004373">
    <property type="term" value="F:alpha-1,4-glucan glucosyltransferase (UDP-glucose donor) activity"/>
    <property type="evidence" value="ECO:0007669"/>
    <property type="project" value="UniProtKB-EC"/>
</dbReference>
<dbReference type="CDD" id="cd03801">
    <property type="entry name" value="GT4_PimA-like"/>
    <property type="match status" value="1"/>
</dbReference>
<dbReference type="Gene3D" id="3.40.50.2000">
    <property type="entry name" value="Glycogen Phosphorylase B"/>
    <property type="match status" value="2"/>
</dbReference>
<keyword evidence="1 2" id="KW-0808">Transferase</keyword>
<evidence type="ECO:0000256" key="1">
    <source>
        <dbReference type="ARBA" id="ARBA00022679"/>
    </source>
</evidence>
<dbReference type="SUPFAM" id="SSF53756">
    <property type="entry name" value="UDP-Glycosyltransferase/glycogen phosphorylase"/>
    <property type="match status" value="1"/>
</dbReference>
<dbReference type="GO" id="GO:0009103">
    <property type="term" value="P:lipopolysaccharide biosynthetic process"/>
    <property type="evidence" value="ECO:0007669"/>
    <property type="project" value="TreeGrafter"/>
</dbReference>
<dbReference type="EMBL" id="CYPS01000014">
    <property type="protein sequence ID" value="CUH42206.1"/>
    <property type="molecule type" value="Genomic_DNA"/>
</dbReference>
<name>A0A0P1E276_9RHOB</name>
<dbReference type="AlphaFoldDB" id="A0A0P1E276"/>
<dbReference type="PANTHER" id="PTHR46401">
    <property type="entry name" value="GLYCOSYLTRANSFERASE WBBK-RELATED"/>
    <property type="match status" value="1"/>
</dbReference>
<keyword evidence="3" id="KW-1185">Reference proteome</keyword>
<dbReference type="EC" id="2.4.1.11" evidence="2"/>
<evidence type="ECO:0000313" key="2">
    <source>
        <dbReference type="EMBL" id="CUH42206.1"/>
    </source>
</evidence>
<proteinExistence type="predicted"/>
<dbReference type="PANTHER" id="PTHR46401:SF2">
    <property type="entry name" value="GLYCOSYLTRANSFERASE WBBK-RELATED"/>
    <property type="match status" value="1"/>
</dbReference>
<evidence type="ECO:0000313" key="3">
    <source>
        <dbReference type="Proteomes" id="UP000050786"/>
    </source>
</evidence>
<dbReference type="RefSeq" id="WP_222424402.1">
    <property type="nucleotide sequence ID" value="NZ_CYPS01000014.1"/>
</dbReference>
<gene>
    <name evidence="2" type="ORF">RUM4293_01092</name>
</gene>
<dbReference type="Pfam" id="PF13692">
    <property type="entry name" value="Glyco_trans_1_4"/>
    <property type="match status" value="1"/>
</dbReference>
<protein>
    <submittedName>
        <fullName evidence="2">Glycogen synthase</fullName>
        <ecNumber evidence="2">2.4.1.11</ecNumber>
    </submittedName>
</protein>
<reference evidence="3" key="1">
    <citation type="submission" date="2015-09" db="EMBL/GenBank/DDBJ databases">
        <authorList>
            <person name="Rodrigo-Torres L."/>
            <person name="Arahal D.R."/>
        </authorList>
    </citation>
    <scope>NUCLEOTIDE SEQUENCE [LARGE SCALE GENOMIC DNA]</scope>
    <source>
        <strain evidence="3">CECT 4293</strain>
    </source>
</reference>